<comment type="caution">
    <text evidence="2">The sequence shown here is derived from an EMBL/GenBank/DDBJ whole genome shotgun (WGS) entry which is preliminary data.</text>
</comment>
<evidence type="ECO:0000313" key="2">
    <source>
        <dbReference type="EMBL" id="RKE02055.1"/>
    </source>
</evidence>
<gene>
    <name evidence="2" type="ORF">BXY64_2136</name>
</gene>
<keyword evidence="1" id="KW-0175">Coiled coil</keyword>
<sequence>MKIYEKIRPFLFLKRDKKSVHYKNLKDGDKIEIDGKEYVKVRLQLVDSLDMDSAKSIDNLETENSLLTEQNKELIANFEELNIKASLLEQLNHNLINHSQPNFSRIKTLENKVSEQKKRIDKLQLLSKRHKENILRLSIKHTDLKVKLDKEKRKVKELKEYNLQNEANQKLISKLESLNNKVILLEQLNKNLVSTDNKEACRLNKRDATITKCNKEINRLNKLTENYKFIEKENESLKIKLAKEKYKVTELLKQLQAHIKYEQVENTEESLY</sequence>
<dbReference type="EMBL" id="RAPQ01000009">
    <property type="protein sequence ID" value="RKE02055.1"/>
    <property type="molecule type" value="Genomic_DNA"/>
</dbReference>
<name>A0A419X2V1_9BACT</name>
<protein>
    <submittedName>
        <fullName evidence="2">Uncharacterized protein</fullName>
    </submittedName>
</protein>
<feature type="coiled-coil region" evidence="1">
    <location>
        <begin position="57"/>
        <end position="240"/>
    </location>
</feature>
<organism evidence="2 3">
    <name type="scientific">Marinifilum flexuosum</name>
    <dbReference type="NCBI Taxonomy" id="1117708"/>
    <lineage>
        <taxon>Bacteria</taxon>
        <taxon>Pseudomonadati</taxon>
        <taxon>Bacteroidota</taxon>
        <taxon>Bacteroidia</taxon>
        <taxon>Marinilabiliales</taxon>
        <taxon>Marinifilaceae</taxon>
    </lineage>
</organism>
<proteinExistence type="predicted"/>
<reference evidence="2 3" key="1">
    <citation type="submission" date="2018-09" db="EMBL/GenBank/DDBJ databases">
        <title>Genomic Encyclopedia of Archaeal and Bacterial Type Strains, Phase II (KMG-II): from individual species to whole genera.</title>
        <authorList>
            <person name="Goeker M."/>
        </authorList>
    </citation>
    <scope>NUCLEOTIDE SEQUENCE [LARGE SCALE GENOMIC DNA]</scope>
    <source>
        <strain evidence="2 3">DSM 21950</strain>
    </source>
</reference>
<dbReference type="OrthoDB" id="9841354at2"/>
<dbReference type="RefSeq" id="WP_120239918.1">
    <property type="nucleotide sequence ID" value="NZ_CANNEC010000020.1"/>
</dbReference>
<evidence type="ECO:0000313" key="3">
    <source>
        <dbReference type="Proteomes" id="UP000284531"/>
    </source>
</evidence>
<dbReference type="AlphaFoldDB" id="A0A419X2V1"/>
<keyword evidence="3" id="KW-1185">Reference proteome</keyword>
<evidence type="ECO:0000256" key="1">
    <source>
        <dbReference type="SAM" id="Coils"/>
    </source>
</evidence>
<dbReference type="Proteomes" id="UP000284531">
    <property type="component" value="Unassembled WGS sequence"/>
</dbReference>
<accession>A0A419X2V1</accession>